<feature type="transmembrane region" description="Helical" evidence="1">
    <location>
        <begin position="37"/>
        <end position="56"/>
    </location>
</feature>
<evidence type="ECO:0000313" key="2">
    <source>
        <dbReference type="EMBL" id="WTW62165.1"/>
    </source>
</evidence>
<keyword evidence="1" id="KW-0472">Membrane</keyword>
<evidence type="ECO:0008006" key="3">
    <source>
        <dbReference type="Google" id="ProtNLM"/>
    </source>
</evidence>
<name>A0AAU2V468_9ACTN</name>
<proteinExistence type="predicted"/>
<accession>A0AAU2V468</accession>
<feature type="transmembrane region" description="Helical" evidence="1">
    <location>
        <begin position="12"/>
        <end position="31"/>
    </location>
</feature>
<evidence type="ECO:0000256" key="1">
    <source>
        <dbReference type="SAM" id="Phobius"/>
    </source>
</evidence>
<protein>
    <recommendedName>
        <fullName evidence="3">DUF3093 domain-containing protein</fullName>
    </recommendedName>
</protein>
<dbReference type="EMBL" id="CP108318">
    <property type="protein sequence ID" value="WTW62165.1"/>
    <property type="molecule type" value="Genomic_DNA"/>
</dbReference>
<keyword evidence="1" id="KW-0812">Transmembrane</keyword>
<dbReference type="AlphaFoldDB" id="A0AAU2V468"/>
<sequence length="178" mass="18838">MYVEKLPKTWSAVCICVYLIGVAYMGVDSIPEDTGPWLIVSAVFLLILLPCLAIPVSKAIYHRISIDPGPGVLRVGRERIPLATVDPTSVQAALQLESLSPAQRYAASLGNVDAPVPGFRASDRGAPRLVGGGWSVPMGMDSVVIRTHQGEPLSIATHDRVNFLTALARATGAPNPSA</sequence>
<reference evidence="2" key="1">
    <citation type="submission" date="2022-10" db="EMBL/GenBank/DDBJ databases">
        <title>The complete genomes of actinobacterial strains from the NBC collection.</title>
        <authorList>
            <person name="Joergensen T.S."/>
            <person name="Alvarez Arevalo M."/>
            <person name="Sterndorff E.B."/>
            <person name="Faurdal D."/>
            <person name="Vuksanovic O."/>
            <person name="Mourched A.-S."/>
            <person name="Charusanti P."/>
            <person name="Shaw S."/>
            <person name="Blin K."/>
            <person name="Weber T."/>
        </authorList>
    </citation>
    <scope>NUCLEOTIDE SEQUENCE</scope>
    <source>
        <strain evidence="2">NBC_00003</strain>
    </source>
</reference>
<keyword evidence="1" id="KW-1133">Transmembrane helix</keyword>
<gene>
    <name evidence="2" type="ORF">OG549_16705</name>
</gene>
<organism evidence="2">
    <name type="scientific">Streptomyces sp. NBC_00003</name>
    <dbReference type="NCBI Taxonomy" id="2903608"/>
    <lineage>
        <taxon>Bacteria</taxon>
        <taxon>Bacillati</taxon>
        <taxon>Actinomycetota</taxon>
        <taxon>Actinomycetes</taxon>
        <taxon>Kitasatosporales</taxon>
        <taxon>Streptomycetaceae</taxon>
        <taxon>Streptomyces</taxon>
    </lineage>
</organism>